<gene>
    <name evidence="1" type="ORF">RM780_05965</name>
</gene>
<sequence length="40" mass="4089">MTTATGDIALVTVVDDAPDDSPSAYVTVDVTVWRGAAHLG</sequence>
<dbReference type="Proteomes" id="UP001183388">
    <property type="component" value="Unassembled WGS sequence"/>
</dbReference>
<reference evidence="2" key="1">
    <citation type="submission" date="2023-07" db="EMBL/GenBank/DDBJ databases">
        <title>30 novel species of actinomycetes from the DSMZ collection.</title>
        <authorList>
            <person name="Nouioui I."/>
        </authorList>
    </citation>
    <scope>NUCLEOTIDE SEQUENCE [LARGE SCALE GENOMIC DNA]</scope>
    <source>
        <strain evidence="2">DSM 44917</strain>
    </source>
</reference>
<organism evidence="1 2">
    <name type="scientific">Streptomyces boetiae</name>
    <dbReference type="NCBI Taxonomy" id="3075541"/>
    <lineage>
        <taxon>Bacteria</taxon>
        <taxon>Bacillati</taxon>
        <taxon>Actinomycetota</taxon>
        <taxon>Actinomycetes</taxon>
        <taxon>Kitasatosporales</taxon>
        <taxon>Streptomycetaceae</taxon>
        <taxon>Streptomyces</taxon>
    </lineage>
</organism>
<proteinExistence type="predicted"/>
<name>A0ABU2L4L9_9ACTN</name>
<comment type="caution">
    <text evidence="1">The sequence shown here is derived from an EMBL/GenBank/DDBJ whole genome shotgun (WGS) entry which is preliminary data.</text>
</comment>
<accession>A0ABU2L4L9</accession>
<evidence type="ECO:0000313" key="2">
    <source>
        <dbReference type="Proteomes" id="UP001183388"/>
    </source>
</evidence>
<keyword evidence="2" id="KW-1185">Reference proteome</keyword>
<dbReference type="RefSeq" id="WP_311629434.1">
    <property type="nucleotide sequence ID" value="NZ_JAVREN010000006.1"/>
</dbReference>
<evidence type="ECO:0000313" key="1">
    <source>
        <dbReference type="EMBL" id="MDT0306505.1"/>
    </source>
</evidence>
<dbReference type="EMBL" id="JAVREN010000006">
    <property type="protein sequence ID" value="MDT0306505.1"/>
    <property type="molecule type" value="Genomic_DNA"/>
</dbReference>
<protein>
    <submittedName>
        <fullName evidence="1">Uncharacterized protein</fullName>
    </submittedName>
</protein>